<accession>A0ABP9PM92</accession>
<keyword evidence="3" id="KW-1185">Reference proteome</keyword>
<evidence type="ECO:0000313" key="3">
    <source>
        <dbReference type="Proteomes" id="UP001428817"/>
    </source>
</evidence>
<feature type="transmembrane region" description="Helical" evidence="1">
    <location>
        <begin position="89"/>
        <end position="110"/>
    </location>
</feature>
<dbReference type="RefSeq" id="WP_185062655.1">
    <property type="nucleotide sequence ID" value="NZ_BAABJP010000004.1"/>
</dbReference>
<gene>
    <name evidence="2" type="ORF">GCM10023321_10700</name>
</gene>
<dbReference type="Proteomes" id="UP001428817">
    <property type="component" value="Unassembled WGS sequence"/>
</dbReference>
<reference evidence="3" key="1">
    <citation type="journal article" date="2019" name="Int. J. Syst. Evol. Microbiol.">
        <title>The Global Catalogue of Microorganisms (GCM) 10K type strain sequencing project: providing services to taxonomists for standard genome sequencing and annotation.</title>
        <authorList>
            <consortium name="The Broad Institute Genomics Platform"/>
            <consortium name="The Broad Institute Genome Sequencing Center for Infectious Disease"/>
            <person name="Wu L."/>
            <person name="Ma J."/>
        </authorList>
    </citation>
    <scope>NUCLEOTIDE SEQUENCE [LARGE SCALE GENOMIC DNA]</scope>
    <source>
        <strain evidence="3">JCM 18303</strain>
    </source>
</reference>
<sequence length="161" mass="18476">MNTDTEPNQPVVESPAAARQRVKRRLLRERLPNCVEERALATIELDTISKTTRGARIRSACSVLMIITEAMLTLSLLSEFTRDYPTDNATAPMQLLILIGLLLLHPRVGAPSYDRDREWRAKHLKDRINGLVSWQCELENYAELERIPYKDITLRHPDAKE</sequence>
<evidence type="ECO:0000313" key="2">
    <source>
        <dbReference type="EMBL" id="GAA5148429.1"/>
    </source>
</evidence>
<keyword evidence="1" id="KW-0472">Membrane</keyword>
<keyword evidence="1" id="KW-1133">Transmembrane helix</keyword>
<comment type="caution">
    <text evidence="2">The sequence shown here is derived from an EMBL/GenBank/DDBJ whole genome shotgun (WGS) entry which is preliminary data.</text>
</comment>
<proteinExistence type="predicted"/>
<evidence type="ECO:0000256" key="1">
    <source>
        <dbReference type="SAM" id="Phobius"/>
    </source>
</evidence>
<keyword evidence="1" id="KW-0812">Transmembrane</keyword>
<name>A0ABP9PM92_9PSEU</name>
<dbReference type="EMBL" id="BAABJP010000004">
    <property type="protein sequence ID" value="GAA5148429.1"/>
    <property type="molecule type" value="Genomic_DNA"/>
</dbReference>
<evidence type="ECO:0008006" key="4">
    <source>
        <dbReference type="Google" id="ProtNLM"/>
    </source>
</evidence>
<organism evidence="2 3">
    <name type="scientific">Pseudonocardia eucalypti</name>
    <dbReference type="NCBI Taxonomy" id="648755"/>
    <lineage>
        <taxon>Bacteria</taxon>
        <taxon>Bacillati</taxon>
        <taxon>Actinomycetota</taxon>
        <taxon>Actinomycetes</taxon>
        <taxon>Pseudonocardiales</taxon>
        <taxon>Pseudonocardiaceae</taxon>
        <taxon>Pseudonocardia</taxon>
    </lineage>
</organism>
<feature type="transmembrane region" description="Helical" evidence="1">
    <location>
        <begin position="57"/>
        <end position="77"/>
    </location>
</feature>
<protein>
    <recommendedName>
        <fullName evidence="4">SMODS and SLOG-associating 2TM effector domain-containing protein</fullName>
    </recommendedName>
</protein>